<name>A0A017RYM6_9CLOT</name>
<dbReference type="OrthoDB" id="2078973at2"/>
<gene>
    <name evidence="2" type="ORF">Q428_02440</name>
</gene>
<comment type="caution">
    <text evidence="2">The sequence shown here is derived from an EMBL/GenBank/DDBJ whole genome shotgun (WGS) entry which is preliminary data.</text>
</comment>
<evidence type="ECO:0000313" key="2">
    <source>
        <dbReference type="EMBL" id="EYE89499.1"/>
    </source>
</evidence>
<proteinExistence type="predicted"/>
<evidence type="ECO:0000259" key="1">
    <source>
        <dbReference type="Pfam" id="PF19912"/>
    </source>
</evidence>
<dbReference type="AlphaFoldDB" id="A0A017RYM6"/>
<evidence type="ECO:0000313" key="3">
    <source>
        <dbReference type="Proteomes" id="UP000019681"/>
    </source>
</evidence>
<dbReference type="STRING" id="1403537.Q428_02440"/>
<dbReference type="EMBL" id="AZQP01000004">
    <property type="protein sequence ID" value="EYE89499.1"/>
    <property type="molecule type" value="Genomic_DNA"/>
</dbReference>
<accession>A0A017RYM6</accession>
<dbReference type="Proteomes" id="UP000019681">
    <property type="component" value="Unassembled WGS sequence"/>
</dbReference>
<reference evidence="2 3" key="1">
    <citation type="journal article" date="2014" name="Genome Announc.">
        <title>Draft Genome Sequence of Fervidicella metallireducens Strain AeBT, an Iron-Reducing Thermoanaerobe from the Great Artesian Basin.</title>
        <authorList>
            <person name="Patel B.K."/>
        </authorList>
    </citation>
    <scope>NUCLEOTIDE SEQUENCE [LARGE SCALE GENOMIC DNA]</scope>
    <source>
        <strain evidence="2 3">AeB</strain>
    </source>
</reference>
<protein>
    <recommendedName>
        <fullName evidence="1">DUF6385 domain-containing protein</fullName>
    </recommendedName>
</protein>
<dbReference type="RefSeq" id="WP_035377815.1">
    <property type="nucleotide sequence ID" value="NZ_AZQP01000004.1"/>
</dbReference>
<feature type="domain" description="DUF6385" evidence="1">
    <location>
        <begin position="157"/>
        <end position="237"/>
    </location>
</feature>
<dbReference type="InterPro" id="IPR045965">
    <property type="entry name" value="DUF6385"/>
</dbReference>
<organism evidence="2 3">
    <name type="scientific">Fervidicella metallireducens AeB</name>
    <dbReference type="NCBI Taxonomy" id="1403537"/>
    <lineage>
        <taxon>Bacteria</taxon>
        <taxon>Bacillati</taxon>
        <taxon>Bacillota</taxon>
        <taxon>Clostridia</taxon>
        <taxon>Eubacteriales</taxon>
        <taxon>Clostridiaceae</taxon>
        <taxon>Fervidicella</taxon>
    </lineage>
</organism>
<dbReference type="Pfam" id="PF19912">
    <property type="entry name" value="DUF6385"/>
    <property type="match status" value="1"/>
</dbReference>
<keyword evidence="3" id="KW-1185">Reference proteome</keyword>
<sequence>MPNNIIFNDSAQNLKVQIYGSNTNTPLQVDGSGNMFVNVANNVTVTGAVNVSNTVEIRALTYTTDTVTVTGAVNVANSVDIRALSYTVDSITVTGAVNVSNTVDIRALSYTTDTVTVTGAVDVANSPTVQIGGYAFTASNATLTSDEGTTITSFKFDTSQYKLYTFYIYNSGTNPITAELEVSPVDTDSYFVSDKSIAVPLAGGEKQVLIPGYFLKYTRVKISSLAAFTAEVYFNGQM</sequence>